<dbReference type="Gene3D" id="3.40.50.2300">
    <property type="match status" value="2"/>
</dbReference>
<reference evidence="5 7" key="1">
    <citation type="journal article" date="2012" name="Nature">
        <title>Algal genomes reveal evolutionary mosaicism and the fate of nucleomorphs.</title>
        <authorList>
            <consortium name="DOE Joint Genome Institute"/>
            <person name="Curtis B.A."/>
            <person name="Tanifuji G."/>
            <person name="Burki F."/>
            <person name="Gruber A."/>
            <person name="Irimia M."/>
            <person name="Maruyama S."/>
            <person name="Arias M.C."/>
            <person name="Ball S.G."/>
            <person name="Gile G.H."/>
            <person name="Hirakawa Y."/>
            <person name="Hopkins J.F."/>
            <person name="Kuo A."/>
            <person name="Rensing S.A."/>
            <person name="Schmutz J."/>
            <person name="Symeonidi A."/>
            <person name="Elias M."/>
            <person name="Eveleigh R.J."/>
            <person name="Herman E.K."/>
            <person name="Klute M.J."/>
            <person name="Nakayama T."/>
            <person name="Obornik M."/>
            <person name="Reyes-Prieto A."/>
            <person name="Armbrust E.V."/>
            <person name="Aves S.J."/>
            <person name="Beiko R.G."/>
            <person name="Coutinho P."/>
            <person name="Dacks J.B."/>
            <person name="Durnford D.G."/>
            <person name="Fast N.M."/>
            <person name="Green B.R."/>
            <person name="Grisdale C.J."/>
            <person name="Hempel F."/>
            <person name="Henrissat B."/>
            <person name="Hoppner M.P."/>
            <person name="Ishida K."/>
            <person name="Kim E."/>
            <person name="Koreny L."/>
            <person name="Kroth P.G."/>
            <person name="Liu Y."/>
            <person name="Malik S.B."/>
            <person name="Maier U.G."/>
            <person name="McRose D."/>
            <person name="Mock T."/>
            <person name="Neilson J.A."/>
            <person name="Onodera N.T."/>
            <person name="Poole A.M."/>
            <person name="Pritham E.J."/>
            <person name="Richards T.A."/>
            <person name="Rocap G."/>
            <person name="Roy S.W."/>
            <person name="Sarai C."/>
            <person name="Schaack S."/>
            <person name="Shirato S."/>
            <person name="Slamovits C.H."/>
            <person name="Spencer D.F."/>
            <person name="Suzuki S."/>
            <person name="Worden A.Z."/>
            <person name="Zauner S."/>
            <person name="Barry K."/>
            <person name="Bell C."/>
            <person name="Bharti A.K."/>
            <person name="Crow J.A."/>
            <person name="Grimwood J."/>
            <person name="Kramer R."/>
            <person name="Lindquist E."/>
            <person name="Lucas S."/>
            <person name="Salamov A."/>
            <person name="McFadden G.I."/>
            <person name="Lane C.E."/>
            <person name="Keeling P.J."/>
            <person name="Gray M.W."/>
            <person name="Grigoriev I.V."/>
            <person name="Archibald J.M."/>
        </authorList>
    </citation>
    <scope>NUCLEOTIDE SEQUENCE</scope>
    <source>
        <strain evidence="5 7">CCMP2712</strain>
    </source>
</reference>
<dbReference type="InterPro" id="IPR036890">
    <property type="entry name" value="HATPase_C_sf"/>
</dbReference>
<dbReference type="PROSITE" id="PS50110">
    <property type="entry name" value="RESPONSE_REGULATORY"/>
    <property type="match status" value="2"/>
</dbReference>
<dbReference type="InterPro" id="IPR005467">
    <property type="entry name" value="His_kinase_dom"/>
</dbReference>
<dbReference type="InterPro" id="IPR000014">
    <property type="entry name" value="PAS"/>
</dbReference>
<dbReference type="AlphaFoldDB" id="L1J164"/>
<dbReference type="Gene3D" id="3.30.450.20">
    <property type="entry name" value="PAS domain"/>
    <property type="match status" value="1"/>
</dbReference>
<dbReference type="InterPro" id="IPR001789">
    <property type="entry name" value="Sig_transdc_resp-reg_receiver"/>
</dbReference>
<sequence>MWAEEYRPLEKKAKHVSMVWGTPGVMKEYAETMAIEANVVFDDVQKMGDPRELLAQAYFDHAPEAVALVESKTCALISCNRKFQNTVGPSKTLLGLDFVENCIQTEERTRFKIALENVIQDKPVSDISGDASDLEEWKQTPTIRDCSTLVLGRTNDFPIWRRYDWTLSKFDDKHVIMSGRMSIMDPASARFALLVLNPFADSLLTCSVAHENTGQPSERELLDFLNKAPIAMHWLSGTGHVLWANETELNILGYTAEVNESGREFWRPIMNFCPDEKELVLEIFKTLGSGNTIKDVPVRFRDKKGKIRDLLIDSNVNWNPDGTFKHTRCFIRDDTGRKIREERLRVTREKEQQLAKAKDIFVRKTFHEIRTPCHILWNHVAILEEQMKEMKLATSFTEAFGVAKLQTNRLLRIANDAADVTMFEMGKVPVLKVNPFSIKETIADICSELEEHGLSQDVVCSVVLGEKEGEAVPFSQVSKAAFKPDKIPDSVMGDARHLKRVLHHLLENSIRVTSKGSIKLTVGFWPASQDMPNRYCFTVTDTGPGIEELKVQECFHKAMRHIVAEARETAEVNLPPAVGISNELKRRPHVLIVDDNRLEVHYGSRFPRAPGVHVRLLLGQRRSMLTPPALPRIVKENPSCFDMILMDLRMPVMDGVEATRKIRQELQSDIPIVAFTAEGEQMMEQEVLNESGFNSIINKPATKGILSSHLFNLVINKTGSLLTSLMQEKKPEEPKQPEDKASRKVKCLIVEDNTICQKVAKKMLEKMGCVCECADNGAIAIDLLNADPKRADFILMDLRMPVMDGFEATQKIRKELNRSELPVVALTAEVVDDSQMELFHGVLNKPADVKVLKAEIAKHIPWF</sequence>
<accession>L1J164</accession>
<keyword evidence="1 2" id="KW-0597">Phosphoprotein</keyword>
<name>L1J164_GUITC</name>
<dbReference type="InterPro" id="IPR035965">
    <property type="entry name" value="PAS-like_dom_sf"/>
</dbReference>
<feature type="domain" description="Histidine kinase" evidence="3">
    <location>
        <begin position="364"/>
        <end position="557"/>
    </location>
</feature>
<dbReference type="eggNOG" id="KOG0519">
    <property type="taxonomic scope" value="Eukaryota"/>
</dbReference>
<gene>
    <name evidence="5" type="ORF">GUITHDRAFT_141456</name>
</gene>
<keyword evidence="7" id="KW-1185">Reference proteome</keyword>
<dbReference type="OrthoDB" id="60033at2759"/>
<evidence type="ECO:0000256" key="2">
    <source>
        <dbReference type="PROSITE-ProRule" id="PRU00169"/>
    </source>
</evidence>
<protein>
    <recommendedName>
        <fullName evidence="8">Response regulatory domain-containing protein</fullName>
    </recommendedName>
</protein>
<dbReference type="PROSITE" id="PS50109">
    <property type="entry name" value="HIS_KIN"/>
    <property type="match status" value="1"/>
</dbReference>
<dbReference type="SMART" id="SM00448">
    <property type="entry name" value="REC"/>
    <property type="match status" value="2"/>
</dbReference>
<dbReference type="GeneID" id="17298807"/>
<dbReference type="CDD" id="cd00130">
    <property type="entry name" value="PAS"/>
    <property type="match status" value="1"/>
</dbReference>
<dbReference type="HOGENOM" id="CLU_331906_0_0_1"/>
<evidence type="ECO:0000259" key="4">
    <source>
        <dbReference type="PROSITE" id="PS50110"/>
    </source>
</evidence>
<dbReference type="OMA" id="ILWANNT"/>
<dbReference type="PANTHER" id="PTHR45339">
    <property type="entry name" value="HYBRID SIGNAL TRANSDUCTION HISTIDINE KINASE J"/>
    <property type="match status" value="1"/>
</dbReference>
<feature type="domain" description="Response regulatory" evidence="4">
    <location>
        <begin position="746"/>
        <end position="860"/>
    </location>
</feature>
<dbReference type="SUPFAM" id="SSF55785">
    <property type="entry name" value="PYP-like sensor domain (PAS domain)"/>
    <property type="match status" value="1"/>
</dbReference>
<dbReference type="Pfam" id="PF02518">
    <property type="entry name" value="HATPase_c"/>
    <property type="match status" value="1"/>
</dbReference>
<feature type="modified residue" description="4-aspartylphosphate" evidence="2">
    <location>
        <position position="797"/>
    </location>
</feature>
<dbReference type="CDD" id="cd17546">
    <property type="entry name" value="REC_hyHK_CKI1_RcsC-like"/>
    <property type="match status" value="2"/>
</dbReference>
<dbReference type="InterPro" id="IPR011006">
    <property type="entry name" value="CheY-like_superfamily"/>
</dbReference>
<dbReference type="Pfam" id="PF00072">
    <property type="entry name" value="Response_reg"/>
    <property type="match status" value="2"/>
</dbReference>
<dbReference type="RefSeq" id="XP_005829241.1">
    <property type="nucleotide sequence ID" value="XM_005829184.1"/>
</dbReference>
<dbReference type="Proteomes" id="UP000011087">
    <property type="component" value="Unassembled WGS sequence"/>
</dbReference>
<dbReference type="KEGG" id="gtt:GUITHDRAFT_141456"/>
<reference evidence="6" key="3">
    <citation type="submission" date="2015-06" db="UniProtKB">
        <authorList>
            <consortium name="EnsemblProtists"/>
        </authorList>
    </citation>
    <scope>IDENTIFICATION</scope>
</reference>
<dbReference type="EMBL" id="JH993018">
    <property type="protein sequence ID" value="EKX42261.1"/>
    <property type="molecule type" value="Genomic_DNA"/>
</dbReference>
<dbReference type="Gene3D" id="1.10.287.130">
    <property type="match status" value="1"/>
</dbReference>
<feature type="modified residue" description="4-aspartylphosphate" evidence="2">
    <location>
        <position position="647"/>
    </location>
</feature>
<proteinExistence type="predicted"/>
<dbReference type="Gene3D" id="3.30.565.10">
    <property type="entry name" value="Histidine kinase-like ATPase, C-terminal domain"/>
    <property type="match status" value="1"/>
</dbReference>
<evidence type="ECO:0000313" key="7">
    <source>
        <dbReference type="Proteomes" id="UP000011087"/>
    </source>
</evidence>
<organism evidence="5">
    <name type="scientific">Guillardia theta (strain CCMP2712)</name>
    <name type="common">Cryptophyte</name>
    <dbReference type="NCBI Taxonomy" id="905079"/>
    <lineage>
        <taxon>Eukaryota</taxon>
        <taxon>Cryptophyceae</taxon>
        <taxon>Pyrenomonadales</taxon>
        <taxon>Geminigeraceae</taxon>
        <taxon>Guillardia</taxon>
    </lineage>
</organism>
<dbReference type="GO" id="GO:0000160">
    <property type="term" value="P:phosphorelay signal transduction system"/>
    <property type="evidence" value="ECO:0007669"/>
    <property type="project" value="UniProtKB-KW"/>
</dbReference>
<dbReference type="PaxDb" id="55529-EKX42261"/>
<evidence type="ECO:0008006" key="8">
    <source>
        <dbReference type="Google" id="ProtNLM"/>
    </source>
</evidence>
<evidence type="ECO:0000313" key="6">
    <source>
        <dbReference type="EnsemblProtists" id="EKX42261"/>
    </source>
</evidence>
<evidence type="ECO:0000256" key="1">
    <source>
        <dbReference type="ARBA" id="ARBA00022553"/>
    </source>
</evidence>
<dbReference type="PANTHER" id="PTHR45339:SF3">
    <property type="entry name" value="HISTIDINE KINASE"/>
    <property type="match status" value="1"/>
</dbReference>
<dbReference type="SUPFAM" id="SSF55874">
    <property type="entry name" value="ATPase domain of HSP90 chaperone/DNA topoisomerase II/histidine kinase"/>
    <property type="match status" value="1"/>
</dbReference>
<dbReference type="EnsemblProtists" id="EKX42261">
    <property type="protein sequence ID" value="EKX42261"/>
    <property type="gene ID" value="GUITHDRAFT_141456"/>
</dbReference>
<feature type="domain" description="Response regulatory" evidence="4">
    <location>
        <begin position="589"/>
        <end position="714"/>
    </location>
</feature>
<evidence type="ECO:0000313" key="5">
    <source>
        <dbReference type="EMBL" id="EKX42261.1"/>
    </source>
</evidence>
<dbReference type="STRING" id="905079.L1J164"/>
<reference evidence="7" key="2">
    <citation type="submission" date="2012-11" db="EMBL/GenBank/DDBJ databases">
        <authorList>
            <person name="Kuo A."/>
            <person name="Curtis B.A."/>
            <person name="Tanifuji G."/>
            <person name="Burki F."/>
            <person name="Gruber A."/>
            <person name="Irimia M."/>
            <person name="Maruyama S."/>
            <person name="Arias M.C."/>
            <person name="Ball S.G."/>
            <person name="Gile G.H."/>
            <person name="Hirakawa Y."/>
            <person name="Hopkins J.F."/>
            <person name="Rensing S.A."/>
            <person name="Schmutz J."/>
            <person name="Symeonidi A."/>
            <person name="Elias M."/>
            <person name="Eveleigh R.J."/>
            <person name="Herman E.K."/>
            <person name="Klute M.J."/>
            <person name="Nakayama T."/>
            <person name="Obornik M."/>
            <person name="Reyes-Prieto A."/>
            <person name="Armbrust E.V."/>
            <person name="Aves S.J."/>
            <person name="Beiko R.G."/>
            <person name="Coutinho P."/>
            <person name="Dacks J.B."/>
            <person name="Durnford D.G."/>
            <person name="Fast N.M."/>
            <person name="Green B.R."/>
            <person name="Grisdale C."/>
            <person name="Hempe F."/>
            <person name="Henrissat B."/>
            <person name="Hoppner M.P."/>
            <person name="Ishida K.-I."/>
            <person name="Kim E."/>
            <person name="Koreny L."/>
            <person name="Kroth P.G."/>
            <person name="Liu Y."/>
            <person name="Malik S.-B."/>
            <person name="Maier U.G."/>
            <person name="McRose D."/>
            <person name="Mock T."/>
            <person name="Neilson J.A."/>
            <person name="Onodera N.T."/>
            <person name="Poole A.M."/>
            <person name="Pritham E.J."/>
            <person name="Richards T.A."/>
            <person name="Rocap G."/>
            <person name="Roy S.W."/>
            <person name="Sarai C."/>
            <person name="Schaack S."/>
            <person name="Shirato S."/>
            <person name="Slamovits C.H."/>
            <person name="Spencer D.F."/>
            <person name="Suzuki S."/>
            <person name="Worden A.Z."/>
            <person name="Zauner S."/>
            <person name="Barry K."/>
            <person name="Bell C."/>
            <person name="Bharti A.K."/>
            <person name="Crow J.A."/>
            <person name="Grimwood J."/>
            <person name="Kramer R."/>
            <person name="Lindquist E."/>
            <person name="Lucas S."/>
            <person name="Salamov A."/>
            <person name="McFadden G.I."/>
            <person name="Lane C.E."/>
            <person name="Keeling P.J."/>
            <person name="Gray M.W."/>
            <person name="Grigoriev I.V."/>
            <person name="Archibald J.M."/>
        </authorList>
    </citation>
    <scope>NUCLEOTIDE SEQUENCE</scope>
    <source>
        <strain evidence="7">CCMP2712</strain>
    </source>
</reference>
<dbReference type="InterPro" id="IPR003594">
    <property type="entry name" value="HATPase_dom"/>
</dbReference>
<evidence type="ECO:0000259" key="3">
    <source>
        <dbReference type="PROSITE" id="PS50109"/>
    </source>
</evidence>
<dbReference type="SUPFAM" id="SSF52172">
    <property type="entry name" value="CheY-like"/>
    <property type="match status" value="2"/>
</dbReference>